<name>A0ABP8C9H9_9FLAO</name>
<keyword evidence="2" id="KW-1185">Reference proteome</keyword>
<dbReference type="PANTHER" id="PTHR39757">
    <property type="match status" value="1"/>
</dbReference>
<dbReference type="EMBL" id="BAABCA010000004">
    <property type="protein sequence ID" value="GAA4235834.1"/>
    <property type="molecule type" value="Genomic_DNA"/>
</dbReference>
<dbReference type="PANTHER" id="PTHR39757:SF5">
    <property type="entry name" value="OS02G0190600 PROTEIN"/>
    <property type="match status" value="1"/>
</dbReference>
<comment type="caution">
    <text evidence="1">The sequence shown here is derived from an EMBL/GenBank/DDBJ whole genome shotgun (WGS) entry which is preliminary data.</text>
</comment>
<dbReference type="SUPFAM" id="SSF51905">
    <property type="entry name" value="FAD/NAD(P)-binding domain"/>
    <property type="match status" value="1"/>
</dbReference>
<evidence type="ECO:0000313" key="1">
    <source>
        <dbReference type="EMBL" id="GAA4235834.1"/>
    </source>
</evidence>
<dbReference type="InterPro" id="IPR036188">
    <property type="entry name" value="FAD/NAD-bd_sf"/>
</dbReference>
<accession>A0ABP8C9H9</accession>
<proteinExistence type="predicted"/>
<sequence>MTKFPHFDYIIIGNGLAGLQLALKMASDEYFKNKTIALIDPSTKNSNDKTWSFWDTSHSKWHNISYKTWSNAKIYTSRKAISLQLAPYQYFSIRSIDFYTNAKLELGKHKNFHFIIDRVTSVTEGKVVKVTTTNITYSCKHVFDSRLPLDFYNHNNSINITQHFKGIVIKTDTNVFDIDTLVMMDYRLKDGNKTSFMYVLPFAKNKALIEFTYFTKNLVEEHVYDTYIATYIKNYLNIETYDILESEKGKIPMTTFPFNSYNTPNMTKIGTAGGWVKPSTGYAFKHSENKATQIITNIKANKIPSYKLFKKRYKFYDKIFLKVLQDENDKGEWIFQQFYNKNNAKTMFRFLDEKSTLLEEFKIMKSLFSWTFIKAFFKTL</sequence>
<gene>
    <name evidence="1" type="ORF">GCM10022291_18690</name>
</gene>
<reference evidence="2" key="1">
    <citation type="journal article" date="2019" name="Int. J. Syst. Evol. Microbiol.">
        <title>The Global Catalogue of Microorganisms (GCM) 10K type strain sequencing project: providing services to taxonomists for standard genome sequencing and annotation.</title>
        <authorList>
            <consortium name="The Broad Institute Genomics Platform"/>
            <consortium name="The Broad Institute Genome Sequencing Center for Infectious Disease"/>
            <person name="Wu L."/>
            <person name="Ma J."/>
        </authorList>
    </citation>
    <scope>NUCLEOTIDE SEQUENCE [LARGE SCALE GENOMIC DNA]</scope>
    <source>
        <strain evidence="2">JCM 17630</strain>
    </source>
</reference>
<organism evidence="1 2">
    <name type="scientific">Postechiella marina</name>
    <dbReference type="NCBI Taxonomy" id="943941"/>
    <lineage>
        <taxon>Bacteria</taxon>
        <taxon>Pseudomonadati</taxon>
        <taxon>Bacteroidota</taxon>
        <taxon>Flavobacteriia</taxon>
        <taxon>Flavobacteriales</taxon>
        <taxon>Flavobacteriaceae</taxon>
        <taxon>Postechiella</taxon>
    </lineage>
</organism>
<dbReference type="Gene3D" id="3.50.50.60">
    <property type="entry name" value="FAD/NAD(P)-binding domain"/>
    <property type="match status" value="1"/>
</dbReference>
<dbReference type="RefSeq" id="WP_344787932.1">
    <property type="nucleotide sequence ID" value="NZ_BAABCA010000004.1"/>
</dbReference>
<dbReference type="Pfam" id="PF05834">
    <property type="entry name" value="Lycopene_cycl"/>
    <property type="match status" value="1"/>
</dbReference>
<dbReference type="Proteomes" id="UP001501496">
    <property type="component" value="Unassembled WGS sequence"/>
</dbReference>
<evidence type="ECO:0000313" key="2">
    <source>
        <dbReference type="Proteomes" id="UP001501496"/>
    </source>
</evidence>
<protein>
    <submittedName>
        <fullName evidence="1">Lycopene cyclase family protein</fullName>
    </submittedName>
</protein>